<dbReference type="RefSeq" id="WP_019597389.1">
    <property type="nucleotide sequence ID" value="NZ_FNQC01000006.1"/>
</dbReference>
<protein>
    <submittedName>
        <fullName evidence="1">Bacteriocin-type signal sequence-containing protein</fullName>
    </submittedName>
</protein>
<sequence>MKELNNFELISINGGEVSFAKKAGYFAAEFVAVTAACVVWLADCTVDVIKTIF</sequence>
<comment type="caution">
    <text evidence="1">The sequence shown here is derived from an EMBL/GenBank/DDBJ whole genome shotgun (WGS) entry which is preliminary data.</text>
</comment>
<proteinExistence type="predicted"/>
<evidence type="ECO:0000313" key="1">
    <source>
        <dbReference type="EMBL" id="SDZ14545.1"/>
    </source>
</evidence>
<gene>
    <name evidence="1" type="ORF">SAMN05444412_106192</name>
</gene>
<reference evidence="1 2" key="1">
    <citation type="submission" date="2016-10" db="EMBL/GenBank/DDBJ databases">
        <authorList>
            <person name="Varghese N."/>
            <person name="Submissions S."/>
        </authorList>
    </citation>
    <scope>NUCLEOTIDE SEQUENCE [LARGE SCALE GENOMIC DNA]</scope>
    <source>
        <strain evidence="1 2">DSM 17997</strain>
    </source>
</reference>
<evidence type="ECO:0000313" key="2">
    <source>
        <dbReference type="Proteomes" id="UP000199663"/>
    </source>
</evidence>
<name>A0A1H3QNI4_9BACT</name>
<organism evidence="1 2">
    <name type="scientific">Rhodonellum ikkaensis</name>
    <dbReference type="NCBI Taxonomy" id="336829"/>
    <lineage>
        <taxon>Bacteria</taxon>
        <taxon>Pseudomonadati</taxon>
        <taxon>Bacteroidota</taxon>
        <taxon>Cytophagia</taxon>
        <taxon>Cytophagales</taxon>
        <taxon>Cytophagaceae</taxon>
        <taxon>Rhodonellum</taxon>
    </lineage>
</organism>
<dbReference type="Proteomes" id="UP000199663">
    <property type="component" value="Unassembled WGS sequence"/>
</dbReference>
<dbReference type="EMBL" id="FNQC01000006">
    <property type="protein sequence ID" value="SDZ14545.1"/>
    <property type="molecule type" value="Genomic_DNA"/>
</dbReference>
<keyword evidence="2" id="KW-1185">Reference proteome</keyword>
<accession>A0A1H3QNI4</accession>